<sequence length="177" mass="19749">MVDQEKRGEQKTGMPLDELKKNFLGDEASRQPPARDSQPKAAMATANVFYKIKPGNSHCYNCKDYQTDHISTDCPWKGKGLSRCFGCNYITNHQARNCPGSATVAQMIRPANERRGAQHLYGNRTSPNKRQQHQEQGSNKWFQNNQRGRGQARGNQGNQGNRAKVGRGGRGGNTSTR</sequence>
<protein>
    <submittedName>
        <fullName evidence="1">Uncharacterized protein</fullName>
    </submittedName>
</protein>
<proteinExistence type="predicted"/>
<accession>A0ACC2PF71</accession>
<comment type="caution">
    <text evidence="1">The sequence shown here is derived from an EMBL/GenBank/DDBJ whole genome shotgun (WGS) entry which is preliminary data.</text>
</comment>
<reference evidence="1" key="1">
    <citation type="submission" date="2023-04" db="EMBL/GenBank/DDBJ databases">
        <title>A chromosome-level genome assembly of the parasitoid wasp Eretmocerus hayati.</title>
        <authorList>
            <person name="Zhong Y."/>
            <person name="Liu S."/>
            <person name="Liu Y."/>
        </authorList>
    </citation>
    <scope>NUCLEOTIDE SEQUENCE</scope>
    <source>
        <strain evidence="1">ZJU_SS_LIU_2023</strain>
    </source>
</reference>
<gene>
    <name evidence="1" type="ORF">QAD02_018016</name>
</gene>
<evidence type="ECO:0000313" key="1">
    <source>
        <dbReference type="EMBL" id="KAJ8682224.1"/>
    </source>
</evidence>
<organism evidence="1 2">
    <name type="scientific">Eretmocerus hayati</name>
    <dbReference type="NCBI Taxonomy" id="131215"/>
    <lineage>
        <taxon>Eukaryota</taxon>
        <taxon>Metazoa</taxon>
        <taxon>Ecdysozoa</taxon>
        <taxon>Arthropoda</taxon>
        <taxon>Hexapoda</taxon>
        <taxon>Insecta</taxon>
        <taxon>Pterygota</taxon>
        <taxon>Neoptera</taxon>
        <taxon>Endopterygota</taxon>
        <taxon>Hymenoptera</taxon>
        <taxon>Apocrita</taxon>
        <taxon>Proctotrupomorpha</taxon>
        <taxon>Chalcidoidea</taxon>
        <taxon>Aphelinidae</taxon>
        <taxon>Aphelininae</taxon>
        <taxon>Eretmocerus</taxon>
    </lineage>
</organism>
<dbReference type="EMBL" id="CM056741">
    <property type="protein sequence ID" value="KAJ8682224.1"/>
    <property type="molecule type" value="Genomic_DNA"/>
</dbReference>
<name>A0ACC2PF71_9HYME</name>
<evidence type="ECO:0000313" key="2">
    <source>
        <dbReference type="Proteomes" id="UP001239111"/>
    </source>
</evidence>
<keyword evidence="2" id="KW-1185">Reference proteome</keyword>
<dbReference type="Proteomes" id="UP001239111">
    <property type="component" value="Chromosome 1"/>
</dbReference>